<name>A0ACB9R6H7_9MYRT</name>
<reference evidence="2" key="1">
    <citation type="journal article" date="2023" name="Front. Plant Sci.">
        <title>Chromosomal-level genome assembly of Melastoma candidum provides insights into trichome evolution.</title>
        <authorList>
            <person name="Zhong Y."/>
            <person name="Wu W."/>
            <person name="Sun C."/>
            <person name="Zou P."/>
            <person name="Liu Y."/>
            <person name="Dai S."/>
            <person name="Zhou R."/>
        </authorList>
    </citation>
    <scope>NUCLEOTIDE SEQUENCE [LARGE SCALE GENOMIC DNA]</scope>
</reference>
<evidence type="ECO:0000313" key="1">
    <source>
        <dbReference type="EMBL" id="KAI4373053.1"/>
    </source>
</evidence>
<accession>A0ACB9R6H7</accession>
<sequence length="384" mass="41807">MGSGGGGEGGDGNWARKMASSRGHHKFVGIRQRPSGRWVAEIKDSLQKVRLWLGTFDTAEDAARAYDEAARSLRGPNARTNFGQSDSSFSNGGCMMDNLEPFSFDQMCRTGNESEGLVGALRKRLFEGKSCSNMLPPIPNKPVLQTWGSVAAGQDSLWVRKSEKAQKPPLPKVSMKPVQVTGHSSPADTSNPKPSQAEDDCTNVQQEMSTVPHNNPPQPVQAAHALTGFTWTNDPPFDVPWDADMNQVILGNNLLDNNAAAASSTLAAAQQATNATMFMPPLLAWPISGEPMGESMDVASYTADPCMDLTSSRRRSWKPRTTSMQVPQEGLPIIGMTMAENMWANEQGLPPLQPQQQQLIQSGNHGNNGNWNPFPFPHVFLFFL</sequence>
<comment type="caution">
    <text evidence="1">The sequence shown here is derived from an EMBL/GenBank/DDBJ whole genome shotgun (WGS) entry which is preliminary data.</text>
</comment>
<keyword evidence="2" id="KW-1185">Reference proteome</keyword>
<dbReference type="EMBL" id="CM042883">
    <property type="protein sequence ID" value="KAI4373053.1"/>
    <property type="molecule type" value="Genomic_DNA"/>
</dbReference>
<gene>
    <name evidence="1" type="ORF">MLD38_011221</name>
</gene>
<proteinExistence type="predicted"/>
<protein>
    <submittedName>
        <fullName evidence="1">Uncharacterized protein</fullName>
    </submittedName>
</protein>
<evidence type="ECO:0000313" key="2">
    <source>
        <dbReference type="Proteomes" id="UP001057402"/>
    </source>
</evidence>
<dbReference type="Proteomes" id="UP001057402">
    <property type="component" value="Chromosome 4"/>
</dbReference>
<organism evidence="1 2">
    <name type="scientific">Melastoma candidum</name>
    <dbReference type="NCBI Taxonomy" id="119954"/>
    <lineage>
        <taxon>Eukaryota</taxon>
        <taxon>Viridiplantae</taxon>
        <taxon>Streptophyta</taxon>
        <taxon>Embryophyta</taxon>
        <taxon>Tracheophyta</taxon>
        <taxon>Spermatophyta</taxon>
        <taxon>Magnoliopsida</taxon>
        <taxon>eudicotyledons</taxon>
        <taxon>Gunneridae</taxon>
        <taxon>Pentapetalae</taxon>
        <taxon>rosids</taxon>
        <taxon>malvids</taxon>
        <taxon>Myrtales</taxon>
        <taxon>Melastomataceae</taxon>
        <taxon>Melastomatoideae</taxon>
        <taxon>Melastomateae</taxon>
        <taxon>Melastoma</taxon>
    </lineage>
</organism>